<reference evidence="5" key="2">
    <citation type="journal article" date="2017" name="Nat. Plants">
        <title>The Aegilops tauschii genome reveals multiple impacts of transposons.</title>
        <authorList>
            <person name="Zhao G."/>
            <person name="Zou C."/>
            <person name="Li K."/>
            <person name="Wang K."/>
            <person name="Li T."/>
            <person name="Gao L."/>
            <person name="Zhang X."/>
            <person name="Wang H."/>
            <person name="Yang Z."/>
            <person name="Liu X."/>
            <person name="Jiang W."/>
            <person name="Mao L."/>
            <person name="Kong X."/>
            <person name="Jiao Y."/>
            <person name="Jia J."/>
        </authorList>
    </citation>
    <scope>NUCLEOTIDE SEQUENCE [LARGE SCALE GENOMIC DNA]</scope>
    <source>
        <strain evidence="5">cv. AL8/78</strain>
    </source>
</reference>
<dbReference type="GO" id="GO:0099402">
    <property type="term" value="P:plant organ development"/>
    <property type="evidence" value="ECO:0007669"/>
    <property type="project" value="UniProtKB-ARBA"/>
</dbReference>
<dbReference type="NCBIfam" id="TIGR00756">
    <property type="entry name" value="PPR"/>
    <property type="match status" value="4"/>
</dbReference>
<sequence>MSSCLAHGLPRQALAAYQQMLSSAAVAPDAFTYPSVLRACAEARDLAMGRAVHTHAAGAGMDGHLFFQNALVSMYAKCGDLVAARRVFDGMEHKDVVSWNSMISAYATTGQWEEAVDLFQKMRAEEAEVNSVTWNTIAGVYIKMRDHKAAVALIREMVRGGAEVDFVTVVIGLNACSRVGWLRLGKEIHGLAVRMCCDGEQSVSNALITMYARCKDMDCAHRLFTMLGCPGVVTWNTMIASFALSDGAEEASRFLREMVSSGVQPNYVTVVTYLALCARVANLQHGRELHTHIVKHGFKGYRFHSGLVTHGEELFDKMTSSYGIKPQTEHYTCMVDLYARAGLLEKAEGVLNRSSFIPTPAMWAALVGACHDRGNIIIGERAARRLLEMRTENAGHYVLIANMYAAAGCWEELAEVRKLMRDSGVMKAPGLAWADLGNGFTPFLVGDRSNPLAPEIYEVLDELSEQMKNINSCSDLEMVEGFVE</sequence>
<evidence type="ECO:0000256" key="1">
    <source>
        <dbReference type="ARBA" id="ARBA00022737"/>
    </source>
</evidence>
<reference evidence="4" key="4">
    <citation type="submission" date="2019-03" db="UniProtKB">
        <authorList>
            <consortium name="EnsemblPlants"/>
        </authorList>
    </citation>
    <scope>IDENTIFICATION</scope>
</reference>
<dbReference type="EnsemblPlants" id="AET7Gv21144500.7">
    <property type="protein sequence ID" value="AET7Gv21144500.7"/>
    <property type="gene ID" value="AET7Gv21144500"/>
</dbReference>
<proteinExistence type="predicted"/>
<reference evidence="4" key="3">
    <citation type="journal article" date="2017" name="Nature">
        <title>Genome sequence of the progenitor of the wheat D genome Aegilops tauschii.</title>
        <authorList>
            <person name="Luo M.C."/>
            <person name="Gu Y.Q."/>
            <person name="Puiu D."/>
            <person name="Wang H."/>
            <person name="Twardziok S.O."/>
            <person name="Deal K.R."/>
            <person name="Huo N."/>
            <person name="Zhu T."/>
            <person name="Wang L."/>
            <person name="Wang Y."/>
            <person name="McGuire P.E."/>
            <person name="Liu S."/>
            <person name="Long H."/>
            <person name="Ramasamy R.K."/>
            <person name="Rodriguez J.C."/>
            <person name="Van S.L."/>
            <person name="Yuan L."/>
            <person name="Wang Z."/>
            <person name="Xia Z."/>
            <person name="Xiao L."/>
            <person name="Anderson O.D."/>
            <person name="Ouyang S."/>
            <person name="Liang Y."/>
            <person name="Zimin A.V."/>
            <person name="Pertea G."/>
            <person name="Qi P."/>
            <person name="Bennetzen J.L."/>
            <person name="Dai X."/>
            <person name="Dawson M.W."/>
            <person name="Muller H.G."/>
            <person name="Kugler K."/>
            <person name="Rivarola-Duarte L."/>
            <person name="Spannagl M."/>
            <person name="Mayer K.F.X."/>
            <person name="Lu F.H."/>
            <person name="Bevan M.W."/>
            <person name="Leroy P."/>
            <person name="Li P."/>
            <person name="You F.M."/>
            <person name="Sun Q."/>
            <person name="Liu Z."/>
            <person name="Lyons E."/>
            <person name="Wicker T."/>
            <person name="Salzberg S.L."/>
            <person name="Devos K.M."/>
            <person name="Dvorak J."/>
        </authorList>
    </citation>
    <scope>NUCLEOTIDE SEQUENCE [LARGE SCALE GENOMIC DNA]</scope>
    <source>
        <strain evidence="4">cv. AL8/78</strain>
    </source>
</reference>
<name>A0A453SY47_AEGTS</name>
<dbReference type="Proteomes" id="UP000015105">
    <property type="component" value="Chromosome 7D"/>
</dbReference>
<dbReference type="Pfam" id="PF20430">
    <property type="entry name" value="Eplus_motif"/>
    <property type="match status" value="1"/>
</dbReference>
<dbReference type="Gene3D" id="1.25.40.10">
    <property type="entry name" value="Tetratricopeptide repeat domain"/>
    <property type="match status" value="3"/>
</dbReference>
<dbReference type="FunFam" id="1.25.40.10:FF:000344">
    <property type="entry name" value="Pentatricopeptide repeat-containing protein"/>
    <property type="match status" value="1"/>
</dbReference>
<protein>
    <recommendedName>
        <fullName evidence="6">Pentatricopeptide repeat-containing protein</fullName>
    </recommendedName>
</protein>
<dbReference type="InterPro" id="IPR046848">
    <property type="entry name" value="E_motif"/>
</dbReference>
<dbReference type="InterPro" id="IPR046960">
    <property type="entry name" value="PPR_At4g14850-like_plant"/>
</dbReference>
<dbReference type="PANTHER" id="PTHR47926">
    <property type="entry name" value="PENTATRICOPEPTIDE REPEAT-CONTAINING PROTEIN"/>
    <property type="match status" value="1"/>
</dbReference>
<accession>A0A453SY47</accession>
<dbReference type="FunFam" id="1.25.40.10:FF:000627">
    <property type="entry name" value="Pentatricopeptide repeat-containing protein"/>
    <property type="match status" value="1"/>
</dbReference>
<dbReference type="InterPro" id="IPR011990">
    <property type="entry name" value="TPR-like_helical_dom_sf"/>
</dbReference>
<evidence type="ECO:0000313" key="4">
    <source>
        <dbReference type="EnsemblPlants" id="AET7Gv21144500.7"/>
    </source>
</evidence>
<evidence type="ECO:0000256" key="2">
    <source>
        <dbReference type="ARBA" id="ARBA00022946"/>
    </source>
</evidence>
<dbReference type="PANTHER" id="PTHR47926:SF375">
    <property type="entry name" value="PENTATRICOPEPTIDE REPEAT-CONTAINING PROTEIN"/>
    <property type="match status" value="1"/>
</dbReference>
<keyword evidence="5" id="KW-1185">Reference proteome</keyword>
<dbReference type="SUPFAM" id="SSF48452">
    <property type="entry name" value="TPR-like"/>
    <property type="match status" value="1"/>
</dbReference>
<dbReference type="AlphaFoldDB" id="A0A453SY47"/>
<feature type="repeat" description="PPR" evidence="3">
    <location>
        <begin position="95"/>
        <end position="129"/>
    </location>
</feature>
<evidence type="ECO:0000256" key="3">
    <source>
        <dbReference type="PROSITE-ProRule" id="PRU00708"/>
    </source>
</evidence>
<organism evidence="4 5">
    <name type="scientific">Aegilops tauschii subsp. strangulata</name>
    <name type="common">Goatgrass</name>
    <dbReference type="NCBI Taxonomy" id="200361"/>
    <lineage>
        <taxon>Eukaryota</taxon>
        <taxon>Viridiplantae</taxon>
        <taxon>Streptophyta</taxon>
        <taxon>Embryophyta</taxon>
        <taxon>Tracheophyta</taxon>
        <taxon>Spermatophyta</taxon>
        <taxon>Magnoliopsida</taxon>
        <taxon>Liliopsida</taxon>
        <taxon>Poales</taxon>
        <taxon>Poaceae</taxon>
        <taxon>BOP clade</taxon>
        <taxon>Pooideae</taxon>
        <taxon>Triticodae</taxon>
        <taxon>Triticeae</taxon>
        <taxon>Triticinae</taxon>
        <taxon>Aegilops</taxon>
    </lineage>
</organism>
<reference evidence="5" key="1">
    <citation type="journal article" date="2014" name="Science">
        <title>Ancient hybridizations among the ancestral genomes of bread wheat.</title>
        <authorList>
            <consortium name="International Wheat Genome Sequencing Consortium,"/>
            <person name="Marcussen T."/>
            <person name="Sandve S.R."/>
            <person name="Heier L."/>
            <person name="Spannagl M."/>
            <person name="Pfeifer M."/>
            <person name="Jakobsen K.S."/>
            <person name="Wulff B.B."/>
            <person name="Steuernagel B."/>
            <person name="Mayer K.F."/>
            <person name="Olsen O.A."/>
        </authorList>
    </citation>
    <scope>NUCLEOTIDE SEQUENCE [LARGE SCALE GENOMIC DNA]</scope>
    <source>
        <strain evidence="5">cv. AL8/78</strain>
    </source>
</reference>
<dbReference type="FunFam" id="1.25.40.10:FF:000158">
    <property type="entry name" value="pentatricopeptide repeat-containing protein At2g33680"/>
    <property type="match status" value="1"/>
</dbReference>
<dbReference type="InterPro" id="IPR002885">
    <property type="entry name" value="PPR_rpt"/>
</dbReference>
<keyword evidence="1" id="KW-0677">Repeat</keyword>
<dbReference type="Pfam" id="PF20431">
    <property type="entry name" value="E_motif"/>
    <property type="match status" value="1"/>
</dbReference>
<reference evidence="4" key="5">
    <citation type="journal article" date="2021" name="G3 (Bethesda)">
        <title>Aegilops tauschii genome assembly Aet v5.0 features greater sequence contiguity and improved annotation.</title>
        <authorList>
            <person name="Wang L."/>
            <person name="Zhu T."/>
            <person name="Rodriguez J.C."/>
            <person name="Deal K.R."/>
            <person name="Dubcovsky J."/>
            <person name="McGuire P.E."/>
            <person name="Lux T."/>
            <person name="Spannagl M."/>
            <person name="Mayer K.F.X."/>
            <person name="Baldrich P."/>
            <person name="Meyers B.C."/>
            <person name="Huo N."/>
            <person name="Gu Y.Q."/>
            <person name="Zhou H."/>
            <person name="Devos K.M."/>
            <person name="Bennetzen J.L."/>
            <person name="Unver T."/>
            <person name="Budak H."/>
            <person name="Gulick P.J."/>
            <person name="Galiba G."/>
            <person name="Kalapos B."/>
            <person name="Nelson D.R."/>
            <person name="Li P."/>
            <person name="You F.M."/>
            <person name="Luo M.C."/>
            <person name="Dvorak J."/>
        </authorList>
    </citation>
    <scope>NUCLEOTIDE SEQUENCE [LARGE SCALE GENOMIC DNA]</scope>
    <source>
        <strain evidence="4">cv. AL8/78</strain>
    </source>
</reference>
<dbReference type="Pfam" id="PF01535">
    <property type="entry name" value="PPR"/>
    <property type="match status" value="2"/>
</dbReference>
<dbReference type="GO" id="GO:0009451">
    <property type="term" value="P:RNA modification"/>
    <property type="evidence" value="ECO:0007669"/>
    <property type="project" value="InterPro"/>
</dbReference>
<feature type="repeat" description="PPR" evidence="3">
    <location>
        <begin position="130"/>
        <end position="164"/>
    </location>
</feature>
<dbReference type="Gramene" id="AET7Gv21144500.7">
    <property type="protein sequence ID" value="AET7Gv21144500.7"/>
    <property type="gene ID" value="AET7Gv21144500"/>
</dbReference>
<dbReference type="InterPro" id="IPR046849">
    <property type="entry name" value="E2_motif"/>
</dbReference>
<dbReference type="GO" id="GO:0003723">
    <property type="term" value="F:RNA binding"/>
    <property type="evidence" value="ECO:0007669"/>
    <property type="project" value="InterPro"/>
</dbReference>
<evidence type="ECO:0000313" key="5">
    <source>
        <dbReference type="Proteomes" id="UP000015105"/>
    </source>
</evidence>
<evidence type="ECO:0008006" key="6">
    <source>
        <dbReference type="Google" id="ProtNLM"/>
    </source>
</evidence>
<feature type="repeat" description="PPR" evidence="3">
    <location>
        <begin position="231"/>
        <end position="265"/>
    </location>
</feature>
<keyword evidence="2" id="KW-0809">Transit peptide</keyword>
<dbReference type="PROSITE" id="PS51375">
    <property type="entry name" value="PPR"/>
    <property type="match status" value="3"/>
</dbReference>
<dbReference type="Pfam" id="PF13041">
    <property type="entry name" value="PPR_2"/>
    <property type="match status" value="2"/>
</dbReference>